<dbReference type="RefSeq" id="WP_012228311.1">
    <property type="nucleotide sequence ID" value="NZ_JABEQG010000018.1"/>
</dbReference>
<keyword evidence="1" id="KW-0732">Signal</keyword>
<comment type="caution">
    <text evidence="2">The sequence shown here is derived from an EMBL/GenBank/DDBJ whole genome shotgun (WGS) entry which is preliminary data.</text>
</comment>
<dbReference type="Proteomes" id="UP000550787">
    <property type="component" value="Unassembled WGS sequence"/>
</dbReference>
<sequence>MKPALPILLAGCVLLAGCADTGSEQDGARSHGLANNAHYVRDFTVAAGHPGLLGNWFSLNPDCSLAGYPTVRLLSPPAHGTVSIAQGSFYSDYPAGNQRRACNTEPRPGVQAVYTPAPGAIGPDEATIQVIFPRGRAWTTTFHVTIQ</sequence>
<proteinExistence type="predicted"/>
<evidence type="ECO:0000256" key="1">
    <source>
        <dbReference type="SAM" id="SignalP"/>
    </source>
</evidence>
<dbReference type="PROSITE" id="PS51257">
    <property type="entry name" value="PROKAR_LIPOPROTEIN"/>
    <property type="match status" value="1"/>
</dbReference>
<dbReference type="AlphaFoldDB" id="A0A7W4I5S9"/>
<gene>
    <name evidence="2" type="ORF">HLH33_10745</name>
</gene>
<reference evidence="2 3" key="1">
    <citation type="submission" date="2020-04" db="EMBL/GenBank/DDBJ databases">
        <title>Description of novel Gluconacetobacter.</title>
        <authorList>
            <person name="Sombolestani A."/>
        </authorList>
    </citation>
    <scope>NUCLEOTIDE SEQUENCE [LARGE SCALE GENOMIC DNA]</scope>
    <source>
        <strain evidence="2 3">LMG 7603</strain>
    </source>
</reference>
<accession>A0A7W4I5S9</accession>
<dbReference type="EMBL" id="JABEQG010000018">
    <property type="protein sequence ID" value="MBB2156782.1"/>
    <property type="molecule type" value="Genomic_DNA"/>
</dbReference>
<evidence type="ECO:0000313" key="3">
    <source>
        <dbReference type="Proteomes" id="UP000550787"/>
    </source>
</evidence>
<evidence type="ECO:0000313" key="2">
    <source>
        <dbReference type="EMBL" id="MBB2156782.1"/>
    </source>
</evidence>
<feature type="chain" id="PRO_5031466286" evidence="1">
    <location>
        <begin position="19"/>
        <end position="147"/>
    </location>
</feature>
<feature type="signal peptide" evidence="1">
    <location>
        <begin position="1"/>
        <end position="18"/>
    </location>
</feature>
<organism evidence="2 3">
    <name type="scientific">Gluconacetobacter diazotrophicus</name>
    <name type="common">Acetobacter diazotrophicus</name>
    <dbReference type="NCBI Taxonomy" id="33996"/>
    <lineage>
        <taxon>Bacteria</taxon>
        <taxon>Pseudomonadati</taxon>
        <taxon>Pseudomonadota</taxon>
        <taxon>Alphaproteobacteria</taxon>
        <taxon>Acetobacterales</taxon>
        <taxon>Acetobacteraceae</taxon>
        <taxon>Gluconacetobacter</taxon>
    </lineage>
</organism>
<dbReference type="OMA" id="DGIRIKC"/>
<protein>
    <submittedName>
        <fullName evidence="2">Ig-like domain-containing protein</fullName>
    </submittedName>
</protein>
<name>A0A7W4I5S9_GLUDI</name>